<dbReference type="PRINTS" id="PR00412">
    <property type="entry name" value="EPOXHYDRLASE"/>
</dbReference>
<dbReference type="EMBL" id="CP163445">
    <property type="protein sequence ID" value="XDQ80182.1"/>
    <property type="molecule type" value="Genomic_DNA"/>
</dbReference>
<dbReference type="InterPro" id="IPR000639">
    <property type="entry name" value="Epox_hydrolase-like"/>
</dbReference>
<sequence length="374" mass="39957">MPLDQKPVPARPSADSGPGSDPETGAASGAGARPGAELRQAPGDGTGRDGSSGEDGSSGAGGAAEGGSVEGGAAEAWSIRQPGPWTHRDLAANGARFHIAELGSGPLVLLVHGWPEYWWAWRHQLTALAEAGYRAVALDLRGIGGSDRTPRGYDPGNLALDITGVIRSLGEPRAHLVGHASGGTLAWVAAVMRPSVIQSLTVVSAAHPRDLRRALLTDRRQFAAFEHVLGFQRPWIPERRLVAEDAALVGRYLAEWTGPNGLDEAAVHAYRQAIQIPSTAHCSIEPYRWLMRSMARPDGIQFARRMKKPITAPTLHVQGAADPVLLSHTALGGGEYVAAPYRWRLLPGVGHFPHEEVPEQFTAELLDWVGRHKE</sequence>
<feature type="region of interest" description="Disordered" evidence="2">
    <location>
        <begin position="1"/>
        <end position="73"/>
    </location>
</feature>
<protein>
    <submittedName>
        <fullName evidence="4">Alpha/beta hydrolase</fullName>
    </submittedName>
</protein>
<dbReference type="RefSeq" id="WP_244178839.1">
    <property type="nucleotide sequence ID" value="NZ_CP163445.1"/>
</dbReference>
<dbReference type="InterPro" id="IPR029058">
    <property type="entry name" value="AB_hydrolase_fold"/>
</dbReference>
<dbReference type="GO" id="GO:0016787">
    <property type="term" value="F:hydrolase activity"/>
    <property type="evidence" value="ECO:0007669"/>
    <property type="project" value="UniProtKB-KW"/>
</dbReference>
<dbReference type="Pfam" id="PF00561">
    <property type="entry name" value="Abhydrolase_1"/>
    <property type="match status" value="1"/>
</dbReference>
<gene>
    <name evidence="4" type="ORF">AB2U05_17820</name>
</gene>
<dbReference type="PRINTS" id="PR00111">
    <property type="entry name" value="ABHYDROLASE"/>
</dbReference>
<evidence type="ECO:0000256" key="1">
    <source>
        <dbReference type="ARBA" id="ARBA00022801"/>
    </source>
</evidence>
<feature type="compositionally biased region" description="Gly residues" evidence="2">
    <location>
        <begin position="56"/>
        <end position="70"/>
    </location>
</feature>
<evidence type="ECO:0000313" key="4">
    <source>
        <dbReference type="EMBL" id="XDQ80182.1"/>
    </source>
</evidence>
<name>A0AB39TLR1_9ACTN</name>
<proteinExistence type="predicted"/>
<feature type="compositionally biased region" description="Low complexity" evidence="2">
    <location>
        <begin position="25"/>
        <end position="35"/>
    </location>
</feature>
<dbReference type="SUPFAM" id="SSF53474">
    <property type="entry name" value="alpha/beta-Hydrolases"/>
    <property type="match status" value="1"/>
</dbReference>
<dbReference type="InterPro" id="IPR000073">
    <property type="entry name" value="AB_hydrolase_1"/>
</dbReference>
<feature type="domain" description="AB hydrolase-1" evidence="3">
    <location>
        <begin position="106"/>
        <end position="356"/>
    </location>
</feature>
<accession>A0AB39TLR1</accession>
<dbReference type="AlphaFoldDB" id="A0AB39TLR1"/>
<dbReference type="Gene3D" id="3.40.50.1820">
    <property type="entry name" value="alpha/beta hydrolase"/>
    <property type="match status" value="1"/>
</dbReference>
<keyword evidence="1 4" id="KW-0378">Hydrolase</keyword>
<dbReference type="PANTHER" id="PTHR43329">
    <property type="entry name" value="EPOXIDE HYDROLASE"/>
    <property type="match status" value="1"/>
</dbReference>
<evidence type="ECO:0000259" key="3">
    <source>
        <dbReference type="Pfam" id="PF00561"/>
    </source>
</evidence>
<organism evidence="4">
    <name type="scientific">Streptomyces sp. Y1</name>
    <dbReference type="NCBI Taxonomy" id="3238634"/>
    <lineage>
        <taxon>Bacteria</taxon>
        <taxon>Bacillati</taxon>
        <taxon>Actinomycetota</taxon>
        <taxon>Actinomycetes</taxon>
        <taxon>Kitasatosporales</taxon>
        <taxon>Streptomycetaceae</taxon>
        <taxon>Streptomyces</taxon>
    </lineage>
</organism>
<evidence type="ECO:0000256" key="2">
    <source>
        <dbReference type="SAM" id="MobiDB-lite"/>
    </source>
</evidence>
<reference evidence="4" key="1">
    <citation type="submission" date="2024-07" db="EMBL/GenBank/DDBJ databases">
        <authorList>
            <person name="Yu S.T."/>
        </authorList>
    </citation>
    <scope>NUCLEOTIDE SEQUENCE</scope>
    <source>
        <strain evidence="4">Y1</strain>
    </source>
</reference>